<keyword evidence="2" id="KW-1185">Reference proteome</keyword>
<comment type="caution">
    <text evidence="1">The sequence shown here is derived from an EMBL/GenBank/DDBJ whole genome shotgun (WGS) entry which is preliminary data.</text>
</comment>
<dbReference type="InterPro" id="IPR050194">
    <property type="entry name" value="Glycosyltransferase_grp1"/>
</dbReference>
<organism evidence="1 2">
    <name type="scientific">Bacteroides eggerthii</name>
    <dbReference type="NCBI Taxonomy" id="28111"/>
    <lineage>
        <taxon>Bacteria</taxon>
        <taxon>Pseudomonadati</taxon>
        <taxon>Bacteroidota</taxon>
        <taxon>Bacteroidia</taxon>
        <taxon>Bacteroidales</taxon>
        <taxon>Bacteroidaceae</taxon>
        <taxon>Bacteroides</taxon>
    </lineage>
</organism>
<evidence type="ECO:0000313" key="1">
    <source>
        <dbReference type="EMBL" id="MDM8145026.1"/>
    </source>
</evidence>
<protein>
    <submittedName>
        <fullName evidence="1">Glycosyltransferase</fullName>
        <ecNumber evidence="1">2.4.-.-</ecNumber>
    </submittedName>
</protein>
<sequence length="538" mass="61924">MTKIFIFNNACRAAGYGIGTYVSQLSDSLSVRPDTKVLHVDMYAETKEFAVKLDDQGRTHYLIPPLNGQIESEIYCRCIFYFLARNIELDENDKIVFQFNYFQHYPLAMLLKAWYPKCIIMLTVHYMSWCFALEGNVRRMREITAEGYEPSDEKEKQVVLSFAQERLFLHLADTVFVLSKSTKSVLVNDYKVVLNKIHLVYNGIGTQTCYHISRQERTGRTILFVGRLEKGLKYLVDAFIRIADAHPDSNLVIVGDGDFQSYMAQSRKLLGRVVFLGKMDKNEIEDVYQSAYIGVLPSFHEQCSYTAIEMMRHGIPIVGTDSIGLNEMLDITPELQAHIGEVSFKEDDFVSQIASRMNLLLSDETVYRHVSNAVYQQYEKRYTVTAMSEGVQKALSSALTATDRYVSPDYLSHIDDHMIGLINKHPDIDMGFYGLSGIGVYLWWRVLQMEKEYIVDINRLALIKEHLIYYLDWVEEMVANEPLTIELSETLVSMQKHLFFPTKVAHLLKYSKMVCEKDSFPSEQTILHNALKICTCKI</sequence>
<dbReference type="SUPFAM" id="SSF53756">
    <property type="entry name" value="UDP-Glycosyltransferase/glycogen phosphorylase"/>
    <property type="match status" value="1"/>
</dbReference>
<dbReference type="GO" id="GO:0016757">
    <property type="term" value="F:glycosyltransferase activity"/>
    <property type="evidence" value="ECO:0007669"/>
    <property type="project" value="UniProtKB-KW"/>
</dbReference>
<keyword evidence="1" id="KW-0328">Glycosyltransferase</keyword>
<dbReference type="CDD" id="cd03801">
    <property type="entry name" value="GT4_PimA-like"/>
    <property type="match status" value="1"/>
</dbReference>
<accession>A0ABT7U5A2</accession>
<dbReference type="Gene3D" id="3.40.50.2000">
    <property type="entry name" value="Glycogen Phosphorylase B"/>
    <property type="match status" value="2"/>
</dbReference>
<keyword evidence="1" id="KW-0808">Transferase</keyword>
<dbReference type="EMBL" id="JAUDCF010000005">
    <property type="protein sequence ID" value="MDM8145026.1"/>
    <property type="molecule type" value="Genomic_DNA"/>
</dbReference>
<dbReference type="PANTHER" id="PTHR45947:SF3">
    <property type="entry name" value="SULFOQUINOVOSYL TRANSFERASE SQD2"/>
    <property type="match status" value="1"/>
</dbReference>
<dbReference type="PANTHER" id="PTHR45947">
    <property type="entry name" value="SULFOQUINOVOSYL TRANSFERASE SQD2"/>
    <property type="match status" value="1"/>
</dbReference>
<gene>
    <name evidence="1" type="ORF">QUW02_03630</name>
</gene>
<dbReference type="EC" id="2.4.-.-" evidence="1"/>
<dbReference type="Pfam" id="PF13692">
    <property type="entry name" value="Glyco_trans_1_4"/>
    <property type="match status" value="1"/>
</dbReference>
<name>A0ABT7U5A2_9BACE</name>
<reference evidence="2" key="1">
    <citation type="submission" date="2023-07" db="EMBL/GenBank/DDBJ databases">
        <title>Identification and characterization of horizontal gene transfer across gut microbiota members of farm animals based on homology search.</title>
        <authorList>
            <person name="Schwarzerova J."/>
            <person name="Nykrynova M."/>
            <person name="Jureckova K."/>
            <person name="Cejkova D."/>
            <person name="Rychlik I."/>
        </authorList>
    </citation>
    <scope>NUCLEOTIDE SEQUENCE [LARGE SCALE GENOMIC DNA]</scope>
    <source>
        <strain evidence="2">ET4</strain>
    </source>
</reference>
<proteinExistence type="predicted"/>
<dbReference type="Proteomes" id="UP001228403">
    <property type="component" value="Unassembled WGS sequence"/>
</dbReference>
<evidence type="ECO:0000313" key="2">
    <source>
        <dbReference type="Proteomes" id="UP001228403"/>
    </source>
</evidence>